<dbReference type="KEGG" id="haz:A9404_09815"/>
<comment type="function">
    <text evidence="1">Mediates coordination of peptidoglycan synthesis and outer membrane constriction during cell division.</text>
</comment>
<dbReference type="GO" id="GO:0030288">
    <property type="term" value="C:outer membrane-bounded periplasmic space"/>
    <property type="evidence" value="ECO:0007669"/>
    <property type="project" value="UniProtKB-UniRule"/>
</dbReference>
<feature type="compositionally biased region" description="Low complexity" evidence="3">
    <location>
        <begin position="158"/>
        <end position="169"/>
    </location>
</feature>
<proteinExistence type="inferred from homology"/>
<feature type="compositionally biased region" description="Low complexity" evidence="3">
    <location>
        <begin position="138"/>
        <end position="150"/>
    </location>
</feature>
<dbReference type="PROSITE" id="PS50005">
    <property type="entry name" value="TPR"/>
    <property type="match status" value="1"/>
</dbReference>
<keyword evidence="1" id="KW-0131">Cell cycle</keyword>
<feature type="domain" description="YbgF trimerisation" evidence="4">
    <location>
        <begin position="82"/>
        <end position="135"/>
    </location>
</feature>
<keyword evidence="2" id="KW-0802">TPR repeat</keyword>
<dbReference type="STRING" id="1860122.A9404_09815"/>
<evidence type="ECO:0000259" key="4">
    <source>
        <dbReference type="Pfam" id="PF16331"/>
    </source>
</evidence>
<evidence type="ECO:0000313" key="5">
    <source>
        <dbReference type="EMBL" id="ANJ67640.1"/>
    </source>
</evidence>
<dbReference type="InterPro" id="IPR011990">
    <property type="entry name" value="TPR-like_helical_dom_sf"/>
</dbReference>
<comment type="similarity">
    <text evidence="1">Belongs to the CpoB family.</text>
</comment>
<dbReference type="Gene3D" id="1.20.5.110">
    <property type="match status" value="1"/>
</dbReference>
<evidence type="ECO:0000313" key="6">
    <source>
        <dbReference type="Proteomes" id="UP000078596"/>
    </source>
</evidence>
<feature type="compositionally biased region" description="Low complexity" evidence="3">
    <location>
        <begin position="176"/>
        <end position="188"/>
    </location>
</feature>
<dbReference type="InterPro" id="IPR032519">
    <property type="entry name" value="YbgF_tri"/>
</dbReference>
<gene>
    <name evidence="1" type="primary">cpoB</name>
    <name evidence="5" type="ORF">A9404_09815</name>
</gene>
<dbReference type="NCBIfam" id="TIGR02795">
    <property type="entry name" value="tol_pal_ybgF"/>
    <property type="match status" value="1"/>
</dbReference>
<dbReference type="SMART" id="SM00028">
    <property type="entry name" value="TPR"/>
    <property type="match status" value="3"/>
</dbReference>
<protein>
    <recommendedName>
        <fullName evidence="1">Cell division coordinator CpoB</fullName>
    </recommendedName>
</protein>
<feature type="region of interest" description="Disordered" evidence="3">
    <location>
        <begin position="129"/>
        <end position="192"/>
    </location>
</feature>
<dbReference type="Proteomes" id="UP000078596">
    <property type="component" value="Chromosome"/>
</dbReference>
<evidence type="ECO:0000256" key="2">
    <source>
        <dbReference type="PROSITE-ProRule" id="PRU00339"/>
    </source>
</evidence>
<dbReference type="InterPro" id="IPR034706">
    <property type="entry name" value="CpoB"/>
</dbReference>
<keyword evidence="1" id="KW-0175">Coiled coil</keyword>
<evidence type="ECO:0000256" key="3">
    <source>
        <dbReference type="SAM" id="MobiDB-lite"/>
    </source>
</evidence>
<dbReference type="GO" id="GO:0070206">
    <property type="term" value="P:protein trimerization"/>
    <property type="evidence" value="ECO:0007669"/>
    <property type="project" value="InterPro"/>
</dbReference>
<sequence length="318" mass="33076">MLIATVVAGVSTGVAQAQTPPTWLDWGQGKEGNAAPPQPAAAQPQPLGATPPATAQSQPLGAGYGASGDQGASGSGQTVIIQNLLDNVSRLQEQVRDLRGQIEEQGNEINRLKKSQQSGFSAFDDRISKLEQGGAPNGGAAAPAAPANAGAGAGAGAGAPEASPATAAPTTPPAATPAAPVQQPTTPAESEKQQTLYNAAFAQLKDGHYEQAITGFQATIDAAPQGQWTPSALFWQGETYYVLQKRDKAESAYEKILTEFPKSDRVPDALLKTGYIAYDENKNAQARSIFQKVISQFPGSQAANLAKQRLARMTAEKR</sequence>
<dbReference type="InterPro" id="IPR014162">
    <property type="entry name" value="CpoB_C"/>
</dbReference>
<comment type="subcellular location">
    <subcellularLocation>
        <location evidence="1">Periplasm</location>
    </subcellularLocation>
</comment>
<dbReference type="GO" id="GO:0043093">
    <property type="term" value="P:FtsZ-dependent cytokinesis"/>
    <property type="evidence" value="ECO:0007669"/>
    <property type="project" value="UniProtKB-UniRule"/>
</dbReference>
<organism evidence="5 6">
    <name type="scientific">Halothiobacillus diazotrophicus</name>
    <dbReference type="NCBI Taxonomy" id="1860122"/>
    <lineage>
        <taxon>Bacteria</taxon>
        <taxon>Pseudomonadati</taxon>
        <taxon>Pseudomonadota</taxon>
        <taxon>Gammaproteobacteria</taxon>
        <taxon>Chromatiales</taxon>
        <taxon>Halothiobacillaceae</taxon>
        <taxon>Halothiobacillus</taxon>
    </lineage>
</organism>
<dbReference type="Pfam" id="PF16331">
    <property type="entry name" value="TolA_bind_tri"/>
    <property type="match status" value="1"/>
</dbReference>
<keyword evidence="6" id="KW-1185">Reference proteome</keyword>
<name>A0A191ZIE6_9GAMM</name>
<dbReference type="Gene3D" id="1.25.40.10">
    <property type="entry name" value="Tetratricopeptide repeat domain"/>
    <property type="match status" value="1"/>
</dbReference>
<dbReference type="Pfam" id="PF13174">
    <property type="entry name" value="TPR_6"/>
    <property type="match status" value="3"/>
</dbReference>
<dbReference type="HAMAP" id="MF_02066">
    <property type="entry name" value="CpoB"/>
    <property type="match status" value="1"/>
</dbReference>
<keyword evidence="1" id="KW-0574">Periplasm</keyword>
<feature type="compositionally biased region" description="Low complexity" evidence="3">
    <location>
        <begin position="40"/>
        <end position="56"/>
    </location>
</feature>
<keyword evidence="1" id="KW-0132">Cell division</keyword>
<keyword evidence="1" id="KW-0732">Signal</keyword>
<dbReference type="AlphaFoldDB" id="A0A191ZIE6"/>
<feature type="region of interest" description="Disordered" evidence="3">
    <location>
        <begin position="19"/>
        <end position="75"/>
    </location>
</feature>
<accession>A0A191ZIE6</accession>
<evidence type="ECO:0000256" key="1">
    <source>
        <dbReference type="HAMAP-Rule" id="MF_02066"/>
    </source>
</evidence>
<dbReference type="SUPFAM" id="SSF48452">
    <property type="entry name" value="TPR-like"/>
    <property type="match status" value="1"/>
</dbReference>
<reference evidence="5 6" key="1">
    <citation type="submission" date="2016-06" db="EMBL/GenBank/DDBJ databases">
        <title>Insight into the functional genes involving in sulfur oxidation in Pearl River water.</title>
        <authorList>
            <person name="Luo J."/>
            <person name="Tan X."/>
            <person name="Lin W."/>
        </authorList>
    </citation>
    <scope>NUCLEOTIDE SEQUENCE [LARGE SCALE GENOMIC DNA]</scope>
    <source>
        <strain evidence="5 6">LS2</strain>
    </source>
</reference>
<feature type="compositionally biased region" description="Gly residues" evidence="3">
    <location>
        <begin position="62"/>
        <end position="74"/>
    </location>
</feature>
<dbReference type="InterPro" id="IPR019734">
    <property type="entry name" value="TPR_rpt"/>
</dbReference>
<dbReference type="EMBL" id="CP016027">
    <property type="protein sequence ID" value="ANJ67640.1"/>
    <property type="molecule type" value="Genomic_DNA"/>
</dbReference>
<feature type="coiled-coil region" evidence="1">
    <location>
        <begin position="81"/>
        <end position="115"/>
    </location>
</feature>
<feature type="repeat" description="TPR" evidence="2">
    <location>
        <begin position="230"/>
        <end position="263"/>
    </location>
</feature>